<organism evidence="1 2">
    <name type="scientific">Arachis hypogaea</name>
    <name type="common">Peanut</name>
    <dbReference type="NCBI Taxonomy" id="3818"/>
    <lineage>
        <taxon>Eukaryota</taxon>
        <taxon>Viridiplantae</taxon>
        <taxon>Streptophyta</taxon>
        <taxon>Embryophyta</taxon>
        <taxon>Tracheophyta</taxon>
        <taxon>Spermatophyta</taxon>
        <taxon>Magnoliopsida</taxon>
        <taxon>eudicotyledons</taxon>
        <taxon>Gunneridae</taxon>
        <taxon>Pentapetalae</taxon>
        <taxon>rosids</taxon>
        <taxon>fabids</taxon>
        <taxon>Fabales</taxon>
        <taxon>Fabaceae</taxon>
        <taxon>Papilionoideae</taxon>
        <taxon>50 kb inversion clade</taxon>
        <taxon>dalbergioids sensu lato</taxon>
        <taxon>Dalbergieae</taxon>
        <taxon>Pterocarpus clade</taxon>
        <taxon>Arachis</taxon>
    </lineage>
</organism>
<proteinExistence type="predicted"/>
<reference evidence="1 2" key="1">
    <citation type="submission" date="2019-01" db="EMBL/GenBank/DDBJ databases">
        <title>Sequencing of cultivated peanut Arachis hypogaea provides insights into genome evolution and oil improvement.</title>
        <authorList>
            <person name="Chen X."/>
        </authorList>
    </citation>
    <scope>NUCLEOTIDE SEQUENCE [LARGE SCALE GENOMIC DNA]</scope>
    <source>
        <strain evidence="2">cv. Fuhuasheng</strain>
        <tissue evidence="1">Leaves</tissue>
    </source>
</reference>
<evidence type="ECO:0000313" key="2">
    <source>
        <dbReference type="Proteomes" id="UP000289738"/>
    </source>
</evidence>
<accession>A0A445B8L7</accession>
<dbReference type="AlphaFoldDB" id="A0A445B8L7"/>
<dbReference type="EMBL" id="SDMP01000010">
    <property type="protein sequence ID" value="RYR35025.1"/>
    <property type="molecule type" value="Genomic_DNA"/>
</dbReference>
<protein>
    <submittedName>
        <fullName evidence="1">Uncharacterized protein</fullName>
    </submittedName>
</protein>
<name>A0A445B8L7_ARAHY</name>
<comment type="caution">
    <text evidence="1">The sequence shown here is derived from an EMBL/GenBank/DDBJ whole genome shotgun (WGS) entry which is preliminary data.</text>
</comment>
<dbReference type="Proteomes" id="UP000289738">
    <property type="component" value="Chromosome A10"/>
</dbReference>
<sequence length="115" mass="13622">MQQHWKRCFDLDIKRSKRQRTEGGPSEVFSIGKKVKLHCENNYLSIRLMTSKLRCKGNMKYWKTLNGINMLIVIMLDLCHNVEKGGELKLKFLTCLNFLYDHYQGKLNLKVIKMQ</sequence>
<keyword evidence="2" id="KW-1185">Reference proteome</keyword>
<gene>
    <name evidence="1" type="ORF">Ahy_A10g050118</name>
</gene>
<evidence type="ECO:0000313" key="1">
    <source>
        <dbReference type="EMBL" id="RYR35025.1"/>
    </source>
</evidence>